<dbReference type="KEGG" id="dor:Desor_1943"/>
<dbReference type="GO" id="GO:0003677">
    <property type="term" value="F:DNA binding"/>
    <property type="evidence" value="ECO:0007669"/>
    <property type="project" value="UniProtKB-KW"/>
</dbReference>
<dbReference type="eggNOG" id="COG3682">
    <property type="taxonomic scope" value="Bacteria"/>
</dbReference>
<proteinExistence type="inferred from homology"/>
<protein>
    <submittedName>
        <fullName evidence="5">Putative transcriptional regulator</fullName>
    </submittedName>
</protein>
<keyword evidence="6" id="KW-1185">Reference proteome</keyword>
<dbReference type="EMBL" id="CP003108">
    <property type="protein sequence ID" value="AET67562.1"/>
    <property type="molecule type" value="Genomic_DNA"/>
</dbReference>
<keyword evidence="2" id="KW-0805">Transcription regulation</keyword>
<dbReference type="AlphaFoldDB" id="G7WD77"/>
<dbReference type="Pfam" id="PF03965">
    <property type="entry name" value="Penicillinase_R"/>
    <property type="match status" value="1"/>
</dbReference>
<evidence type="ECO:0000313" key="6">
    <source>
        <dbReference type="Proteomes" id="UP000006346"/>
    </source>
</evidence>
<dbReference type="InterPro" id="IPR036390">
    <property type="entry name" value="WH_DNA-bd_sf"/>
</dbReference>
<dbReference type="Gene3D" id="1.10.10.10">
    <property type="entry name" value="Winged helix-like DNA-binding domain superfamily/Winged helix DNA-binding domain"/>
    <property type="match status" value="1"/>
</dbReference>
<evidence type="ECO:0000256" key="4">
    <source>
        <dbReference type="ARBA" id="ARBA00023163"/>
    </source>
</evidence>
<accession>G7WD77</accession>
<organism evidence="5 6">
    <name type="scientific">Desulfosporosinus orientis (strain ATCC 19365 / DSM 765 / NCIMB 8382 / VKM B-1628 / Singapore I)</name>
    <name type="common">Desulfotomaculum orientis</name>
    <dbReference type="NCBI Taxonomy" id="768706"/>
    <lineage>
        <taxon>Bacteria</taxon>
        <taxon>Bacillati</taxon>
        <taxon>Bacillota</taxon>
        <taxon>Clostridia</taxon>
        <taxon>Eubacteriales</taxon>
        <taxon>Desulfitobacteriaceae</taxon>
        <taxon>Desulfosporosinus</taxon>
    </lineage>
</organism>
<dbReference type="RefSeq" id="WP_014184377.1">
    <property type="nucleotide sequence ID" value="NC_016584.1"/>
</dbReference>
<dbReference type="HOGENOM" id="CLU_119090_2_1_9"/>
<dbReference type="GO" id="GO:0045892">
    <property type="term" value="P:negative regulation of DNA-templated transcription"/>
    <property type="evidence" value="ECO:0007669"/>
    <property type="project" value="InterPro"/>
</dbReference>
<keyword evidence="3" id="KW-0238">DNA-binding</keyword>
<dbReference type="Gene3D" id="1.10.4040.10">
    <property type="entry name" value="Penicillinase repressor domain"/>
    <property type="match status" value="1"/>
</dbReference>
<evidence type="ECO:0000256" key="2">
    <source>
        <dbReference type="ARBA" id="ARBA00023015"/>
    </source>
</evidence>
<dbReference type="InterPro" id="IPR005650">
    <property type="entry name" value="BlaI_family"/>
</dbReference>
<evidence type="ECO:0000256" key="3">
    <source>
        <dbReference type="ARBA" id="ARBA00023125"/>
    </source>
</evidence>
<reference evidence="6" key="1">
    <citation type="submission" date="2011-11" db="EMBL/GenBank/DDBJ databases">
        <title>Complete sequence of Desulfosporosinus orientis DSM 765.</title>
        <authorList>
            <person name="Lucas S."/>
            <person name="Han J."/>
            <person name="Lapidus A."/>
            <person name="Cheng J.-F."/>
            <person name="Goodwin L."/>
            <person name="Pitluck S."/>
            <person name="Peters L."/>
            <person name="Ovchinnikova G."/>
            <person name="Teshima H."/>
            <person name="Detter J.C."/>
            <person name="Han C."/>
            <person name="Tapia R."/>
            <person name="Land M."/>
            <person name="Hauser L."/>
            <person name="Kyrpides N."/>
            <person name="Ivanova N."/>
            <person name="Pagani I."/>
            <person name="Pester M."/>
            <person name="Spring S."/>
            <person name="Ollivier B."/>
            <person name="Rattei T."/>
            <person name="Klenk H.-P."/>
            <person name="Wagner M."/>
            <person name="Loy A."/>
            <person name="Woyke T."/>
        </authorList>
    </citation>
    <scope>NUCLEOTIDE SEQUENCE [LARGE SCALE GENOMIC DNA]</scope>
    <source>
        <strain evidence="6">ATCC 19365 / DSM 765 / NCIMB 8382 / VKM B-1628</strain>
    </source>
</reference>
<sequence>MSLAEKISNAELEVMRILWREKKPVSFTDIRVELQHTKGWEKSTINTLIRRLADKEVITAEKQGVLHYTPNISESAYVQSEEQSMIDKLYAGNVKNLVAALCRRGKLSEADIDELKDFFKM</sequence>
<name>G7WD77_DESOD</name>
<gene>
    <name evidence="5" type="ordered locus">Desor_1943</name>
</gene>
<dbReference type="PATRIC" id="fig|768706.3.peg.1953"/>
<keyword evidence="4" id="KW-0804">Transcription</keyword>
<dbReference type="SUPFAM" id="SSF46785">
    <property type="entry name" value="Winged helix' DNA-binding domain"/>
    <property type="match status" value="1"/>
</dbReference>
<comment type="similarity">
    <text evidence="1">Belongs to the BlaI transcriptional regulatory family.</text>
</comment>
<dbReference type="Proteomes" id="UP000006346">
    <property type="component" value="Chromosome"/>
</dbReference>
<dbReference type="OrthoDB" id="1849040at2"/>
<dbReference type="PIRSF" id="PIRSF019455">
    <property type="entry name" value="CopR_AtkY"/>
    <property type="match status" value="1"/>
</dbReference>
<dbReference type="STRING" id="768706.Desor_1943"/>
<evidence type="ECO:0000256" key="1">
    <source>
        <dbReference type="ARBA" id="ARBA00011046"/>
    </source>
</evidence>
<reference evidence="5 6" key="2">
    <citation type="journal article" date="2012" name="J. Bacteriol.">
        <title>Complete genome sequences of Desulfosporosinus orientis DSM765T, Desulfosporosinus youngiae DSM17734T, Desulfosporosinus meridiei DSM13257T, and Desulfosporosinus acidiphilus DSM22704T.</title>
        <authorList>
            <person name="Pester M."/>
            <person name="Brambilla E."/>
            <person name="Alazard D."/>
            <person name="Rattei T."/>
            <person name="Weinmaier T."/>
            <person name="Han J."/>
            <person name="Lucas S."/>
            <person name="Lapidus A."/>
            <person name="Cheng J.F."/>
            <person name="Goodwin L."/>
            <person name="Pitluck S."/>
            <person name="Peters L."/>
            <person name="Ovchinnikova G."/>
            <person name="Teshima H."/>
            <person name="Detter J.C."/>
            <person name="Han C.S."/>
            <person name="Tapia R."/>
            <person name="Land M.L."/>
            <person name="Hauser L."/>
            <person name="Kyrpides N.C."/>
            <person name="Ivanova N.N."/>
            <person name="Pagani I."/>
            <person name="Huntmann M."/>
            <person name="Wei C.L."/>
            <person name="Davenport K.W."/>
            <person name="Daligault H."/>
            <person name="Chain P.S."/>
            <person name="Chen A."/>
            <person name="Mavromatis K."/>
            <person name="Markowitz V."/>
            <person name="Szeto E."/>
            <person name="Mikhailova N."/>
            <person name="Pati A."/>
            <person name="Wagner M."/>
            <person name="Woyke T."/>
            <person name="Ollivier B."/>
            <person name="Klenk H.P."/>
            <person name="Spring S."/>
            <person name="Loy A."/>
        </authorList>
    </citation>
    <scope>NUCLEOTIDE SEQUENCE [LARGE SCALE GENOMIC DNA]</scope>
    <source>
        <strain evidence="6">ATCC 19365 / DSM 765 / NCIMB 8382 / VKM B-1628</strain>
    </source>
</reference>
<evidence type="ECO:0000313" key="5">
    <source>
        <dbReference type="EMBL" id="AET67562.1"/>
    </source>
</evidence>
<dbReference type="InterPro" id="IPR036388">
    <property type="entry name" value="WH-like_DNA-bd_sf"/>
</dbReference>